<comment type="caution">
    <text evidence="6">The sequence shown here is derived from an EMBL/GenBank/DDBJ whole genome shotgun (WGS) entry which is preliminary data.</text>
</comment>
<evidence type="ECO:0000256" key="1">
    <source>
        <dbReference type="ARBA" id="ARBA00022612"/>
    </source>
</evidence>
<dbReference type="GO" id="GO:0006508">
    <property type="term" value="P:proteolysis"/>
    <property type="evidence" value="ECO:0007669"/>
    <property type="project" value="UniProtKB-KW"/>
</dbReference>
<dbReference type="AlphaFoldDB" id="A0A5A7MXX4"/>
<reference evidence="6 7" key="1">
    <citation type="submission" date="2019-09" db="EMBL/GenBank/DDBJ databases">
        <title>NBRP : Genome information of microbial organism related human and environment.</title>
        <authorList>
            <person name="Hattori M."/>
            <person name="Oshima K."/>
            <person name="Inaba H."/>
            <person name="Suda W."/>
            <person name="Sakamoto M."/>
            <person name="Iino T."/>
            <person name="Kitahara M."/>
            <person name="Oshida Y."/>
            <person name="Iida T."/>
            <person name="Kudo T."/>
            <person name="Itoh T."/>
            <person name="Ohkuma M."/>
        </authorList>
    </citation>
    <scope>NUCLEOTIDE SEQUENCE [LARGE SCALE GENOMIC DNA]</scope>
    <source>
        <strain evidence="6 7">Mie-1</strain>
    </source>
</reference>
<accession>A0A5A7MXX4</accession>
<evidence type="ECO:0000256" key="4">
    <source>
        <dbReference type="SAM" id="MobiDB-lite"/>
    </source>
</evidence>
<dbReference type="Pfam" id="PF04586">
    <property type="entry name" value="Peptidase_S78"/>
    <property type="match status" value="1"/>
</dbReference>
<feature type="region of interest" description="Disordered" evidence="4">
    <location>
        <begin position="231"/>
        <end position="250"/>
    </location>
</feature>
<evidence type="ECO:0000256" key="3">
    <source>
        <dbReference type="ARBA" id="ARBA00022801"/>
    </source>
</evidence>
<keyword evidence="3" id="KW-0378">Hydrolase</keyword>
<name>A0A5A7MXX4_9PROT</name>
<dbReference type="NCBIfam" id="NF045541">
    <property type="entry name" value="scaf_prot_MCP2"/>
    <property type="match status" value="1"/>
</dbReference>
<dbReference type="InterPro" id="IPR054613">
    <property type="entry name" value="Peptidase_S78_dom"/>
</dbReference>
<evidence type="ECO:0000259" key="5">
    <source>
        <dbReference type="Pfam" id="PF04586"/>
    </source>
</evidence>
<sequence>MPQKTTTRPPKVESERQLSAPVIQRTAEVAPTTFNDEDLSFDVVWTTGATVRRFDWYHGEYVDETLSTDPAHVRLDRLNAGAPLLNTHAQHDLANVIGSIVPGSVELGDAGGTARVRLADTEDVTIIAAKVKAGHIRNISVGYVVHTFQETVGPGERRSLLAVDWEPWEVSLVPIPADPGAQIRGSAAASQVVPCTILSRSTDQPQMQKDDIAMSKKSGQTRSELEQVCAAQTPSAIPTSVPDTEQRSVESPRLTAEAVCVTVAAIRAACRNAGLDTDSTMDIIERHETSALDQTALMAEIGRRFAERDTPAQTVSRVSVTRDEAVTRRAAMTDAILCRMAPASNTITDAARDYRGMSLMRLAEETLVRENVQVRGMSAVELAERALHTTSDFPNILSNVLNKRLRQAYEESQPSYRLWARRAPNAPDFKPIDVVQMSAVPDLLRTNEAGEFKYGTASDGKISYSVLTYGRIIGVTRQTLVNDDLRALDRLTTGYAAAAARLENRTVYAQLAGSGTYGGSDLFKAGNGNLAASGAAINATTLGAGRAALRKQKGLQKEELNIAPRYLIVPTDLEQVAYQFTSSQFVPVKATDVNEFRAGGRTALEPIVEAVLDGHSATSWYLAADTGRWIPSNMPIWMVLKASNCPAALVSMWMVWSLRRRSILLPLPSITEGSGRIPEPDEGRLKINRDGSQRLLFLYPNLERRDEKFCAGGCQCDGDRPRRSDVRRRGAGGELVRRCHGRCCHGRRGGSGDTRGCGYHQGNGYIDSGSKGLLVCGQQARHEYRQRQYPDRGCDCGCDKR</sequence>
<organism evidence="6 7">
    <name type="scientific">Iodidimonas gelatinilytica</name>
    <dbReference type="NCBI Taxonomy" id="1236966"/>
    <lineage>
        <taxon>Bacteria</taxon>
        <taxon>Pseudomonadati</taxon>
        <taxon>Pseudomonadota</taxon>
        <taxon>Alphaproteobacteria</taxon>
        <taxon>Iodidimonadales</taxon>
        <taxon>Iodidimonadaceae</taxon>
        <taxon>Iodidimonas</taxon>
    </lineage>
</organism>
<feature type="domain" description="Prohead serine protease" evidence="5">
    <location>
        <begin position="89"/>
        <end position="186"/>
    </location>
</feature>
<feature type="compositionally biased region" description="Polar residues" evidence="4">
    <location>
        <begin position="231"/>
        <end position="243"/>
    </location>
</feature>
<dbReference type="Proteomes" id="UP000325187">
    <property type="component" value="Unassembled WGS sequence"/>
</dbReference>
<evidence type="ECO:0000313" key="7">
    <source>
        <dbReference type="Proteomes" id="UP000325187"/>
    </source>
</evidence>
<keyword evidence="1" id="KW-1188">Viral release from host cell</keyword>
<evidence type="ECO:0000313" key="6">
    <source>
        <dbReference type="EMBL" id="GER00921.1"/>
    </source>
</evidence>
<dbReference type="Pfam" id="PF25209">
    <property type="entry name" value="Phage_capsid_4"/>
    <property type="match status" value="1"/>
</dbReference>
<dbReference type="EMBL" id="BKCM01000007">
    <property type="protein sequence ID" value="GER00921.1"/>
    <property type="molecule type" value="Genomic_DNA"/>
</dbReference>
<keyword evidence="2" id="KW-0645">Protease</keyword>
<proteinExistence type="predicted"/>
<dbReference type="GO" id="GO:0008233">
    <property type="term" value="F:peptidase activity"/>
    <property type="evidence" value="ECO:0007669"/>
    <property type="project" value="UniProtKB-KW"/>
</dbReference>
<protein>
    <recommendedName>
        <fullName evidence="5">Prohead serine protease domain-containing protein</fullName>
    </recommendedName>
</protein>
<evidence type="ECO:0000256" key="2">
    <source>
        <dbReference type="ARBA" id="ARBA00022670"/>
    </source>
</evidence>
<gene>
    <name evidence="6" type="ORF">JCM17845_15440</name>
</gene>
<keyword evidence="7" id="KW-1185">Reference proteome</keyword>